<dbReference type="CDD" id="cd02966">
    <property type="entry name" value="TlpA_like_family"/>
    <property type="match status" value="1"/>
</dbReference>
<name>A0ABZ0UW81_9RICK</name>
<feature type="signal peptide" evidence="3">
    <location>
        <begin position="1"/>
        <end position="23"/>
    </location>
</feature>
<evidence type="ECO:0000256" key="3">
    <source>
        <dbReference type="SAM" id="SignalP"/>
    </source>
</evidence>
<dbReference type="InterPro" id="IPR013766">
    <property type="entry name" value="Thioredoxin_domain"/>
</dbReference>
<keyword evidence="6" id="KW-1185">Reference proteome</keyword>
<feature type="region of interest" description="Disordered" evidence="2">
    <location>
        <begin position="195"/>
        <end position="236"/>
    </location>
</feature>
<proteinExistence type="predicted"/>
<sequence>MLNQYLIKFLLILLLLSAESSFAAKITEIERLNAPDDVAFFDENGQQHFITEFDGKTLLLTFWATWCAACTKEMPDLDMLQKDFRKLPFAIIAVSQDFQGIPVIKKYFEKNEIRYLNIYHDYRNQLFNAYAVVGLPTSFLINQEGKIVLSFAGTIDWYSDEIRQMILSHIPGDHPEPKNSYKAPSLNQVIKPNISTHKDTQPLPQPTAAEQTNNSVDTLPDTNIPQQNTKDNNAKN</sequence>
<dbReference type="SUPFAM" id="SSF52833">
    <property type="entry name" value="Thioredoxin-like"/>
    <property type="match status" value="1"/>
</dbReference>
<keyword evidence="1" id="KW-0676">Redox-active center</keyword>
<gene>
    <name evidence="5" type="ORF">Trichorick_00186</name>
</gene>
<evidence type="ECO:0000313" key="5">
    <source>
        <dbReference type="EMBL" id="WPY00314.1"/>
    </source>
</evidence>
<dbReference type="InterPro" id="IPR050553">
    <property type="entry name" value="Thioredoxin_ResA/DsbE_sf"/>
</dbReference>
<dbReference type="InterPro" id="IPR000866">
    <property type="entry name" value="AhpC/TSA"/>
</dbReference>
<dbReference type="PROSITE" id="PS51352">
    <property type="entry name" value="THIOREDOXIN_2"/>
    <property type="match status" value="1"/>
</dbReference>
<dbReference type="PANTHER" id="PTHR42852">
    <property type="entry name" value="THIOL:DISULFIDE INTERCHANGE PROTEIN DSBE"/>
    <property type="match status" value="1"/>
</dbReference>
<feature type="chain" id="PRO_5045702401" evidence="3">
    <location>
        <begin position="24"/>
        <end position="236"/>
    </location>
</feature>
<dbReference type="PROSITE" id="PS00194">
    <property type="entry name" value="THIOREDOXIN_1"/>
    <property type="match status" value="1"/>
</dbReference>
<feature type="compositionally biased region" description="Polar residues" evidence="2">
    <location>
        <begin position="208"/>
        <end position="236"/>
    </location>
</feature>
<evidence type="ECO:0000256" key="2">
    <source>
        <dbReference type="SAM" id="MobiDB-lite"/>
    </source>
</evidence>
<organism evidence="5 6">
    <name type="scientific">Candidatus Trichorickettsia mobilis</name>
    <dbReference type="NCBI Taxonomy" id="1346319"/>
    <lineage>
        <taxon>Bacteria</taxon>
        <taxon>Pseudomonadati</taxon>
        <taxon>Pseudomonadota</taxon>
        <taxon>Alphaproteobacteria</taxon>
        <taxon>Rickettsiales</taxon>
        <taxon>Rickettsiaceae</taxon>
        <taxon>Rickettsieae</taxon>
        <taxon>Candidatus Trichorickettsia</taxon>
    </lineage>
</organism>
<dbReference type="Gene3D" id="3.40.30.10">
    <property type="entry name" value="Glutaredoxin"/>
    <property type="match status" value="1"/>
</dbReference>
<keyword evidence="3" id="KW-0732">Signal</keyword>
<evidence type="ECO:0000256" key="1">
    <source>
        <dbReference type="ARBA" id="ARBA00023284"/>
    </source>
</evidence>
<dbReference type="RefSeq" id="WP_410250249.1">
    <property type="nucleotide sequence ID" value="NZ_CP112932.1"/>
</dbReference>
<evidence type="ECO:0000313" key="6">
    <source>
        <dbReference type="Proteomes" id="UP001326613"/>
    </source>
</evidence>
<dbReference type="EMBL" id="CP112932">
    <property type="protein sequence ID" value="WPY00314.1"/>
    <property type="molecule type" value="Genomic_DNA"/>
</dbReference>
<dbReference type="InterPro" id="IPR017937">
    <property type="entry name" value="Thioredoxin_CS"/>
</dbReference>
<protein>
    <submittedName>
        <fullName evidence="5">TlpA family protein disulfide reductase</fullName>
    </submittedName>
</protein>
<dbReference type="InterPro" id="IPR036249">
    <property type="entry name" value="Thioredoxin-like_sf"/>
</dbReference>
<dbReference type="Proteomes" id="UP001326613">
    <property type="component" value="Chromosome"/>
</dbReference>
<dbReference type="Pfam" id="PF00578">
    <property type="entry name" value="AhpC-TSA"/>
    <property type="match status" value="1"/>
</dbReference>
<reference evidence="5 6" key="1">
    <citation type="submission" date="2022-10" db="EMBL/GenBank/DDBJ databases">
        <title>Host association and intracellularity evolved multiple times independently in the Rickettsiales.</title>
        <authorList>
            <person name="Castelli M."/>
            <person name="Nardi T."/>
            <person name="Gammuto L."/>
            <person name="Bellinzona G."/>
            <person name="Sabaneyeva E."/>
            <person name="Potekhin A."/>
            <person name="Serra V."/>
            <person name="Petroni G."/>
            <person name="Sassera D."/>
        </authorList>
    </citation>
    <scope>NUCLEOTIDE SEQUENCE [LARGE SCALE GENOMIC DNA]</scope>
    <source>
        <strain evidence="5 6">Kr 154-4</strain>
    </source>
</reference>
<dbReference type="PANTHER" id="PTHR42852:SF17">
    <property type="entry name" value="THIOREDOXIN-LIKE PROTEIN HI_1115"/>
    <property type="match status" value="1"/>
</dbReference>
<feature type="domain" description="Thioredoxin" evidence="4">
    <location>
        <begin position="28"/>
        <end position="171"/>
    </location>
</feature>
<accession>A0ABZ0UW81</accession>
<evidence type="ECO:0000259" key="4">
    <source>
        <dbReference type="PROSITE" id="PS51352"/>
    </source>
</evidence>